<dbReference type="InterPro" id="IPR011257">
    <property type="entry name" value="DNA_glycosylase"/>
</dbReference>
<dbReference type="EMBL" id="JAUIZM010000008">
    <property type="protein sequence ID" value="KAK1367648.1"/>
    <property type="molecule type" value="Genomic_DNA"/>
</dbReference>
<dbReference type="SUPFAM" id="SSF48150">
    <property type="entry name" value="DNA-glycosylase"/>
    <property type="match status" value="1"/>
</dbReference>
<dbReference type="GO" id="GO:0003824">
    <property type="term" value="F:catalytic activity"/>
    <property type="evidence" value="ECO:0007669"/>
    <property type="project" value="InterPro"/>
</dbReference>
<evidence type="ECO:0000313" key="1">
    <source>
        <dbReference type="EMBL" id="KAK1367648.1"/>
    </source>
</evidence>
<proteinExistence type="predicted"/>
<dbReference type="GO" id="GO:0006281">
    <property type="term" value="P:DNA repair"/>
    <property type="evidence" value="ECO:0007669"/>
    <property type="project" value="InterPro"/>
</dbReference>
<name>A0AAD8HJV5_9APIA</name>
<gene>
    <name evidence="1" type="ORF">POM88_033740</name>
</gene>
<comment type="caution">
    <text evidence="1">The sequence shown here is derived from an EMBL/GenBank/DDBJ whole genome shotgun (WGS) entry which is preliminary data.</text>
</comment>
<dbReference type="Proteomes" id="UP001237642">
    <property type="component" value="Unassembled WGS sequence"/>
</dbReference>
<dbReference type="Gene3D" id="1.10.1670.40">
    <property type="match status" value="1"/>
</dbReference>
<accession>A0AAD8HJV5</accession>
<dbReference type="AlphaFoldDB" id="A0AAD8HJV5"/>
<sequence>MIYFNVVKCPAGAAGNQDPLIPAVSQGQGPNPLGFRPNHWIPPPPMGLRPNMQRIPLILGLRPNHGIPPPPLGLGAHPQGVPLIMGLGPNLLGVPLILGLGPNQLNLRGIAPVIAQNPLGWQANQGGPAHIRPQQHPPPALVVGGLEDLLNLDNYDWIWNMAMDLDNQDMAVNQEQDPLANEIPHVEQNPVQVPHLDLQAVVVAVSAADPHLNLYHQQRALPLLQTGEHDDLNPFQRMLRCLLLCVSTAGSRAIIYERVRQRCQPLVVNPQSINNFTDEALRAVGVRAAASITWVRNFAMHFGELDLQMDDGDFMVWMVGTIGVNGYTAFTVNVIGRRRYNFLPPYNLPLRRANRANLELRQALRRFDANELTPTNEQAIQRFAIWETRRGIAAYMIWTYMMHN</sequence>
<dbReference type="Gene3D" id="1.10.340.30">
    <property type="entry name" value="Hypothetical protein, domain 2"/>
    <property type="match status" value="1"/>
</dbReference>
<organism evidence="1 2">
    <name type="scientific">Heracleum sosnowskyi</name>
    <dbReference type="NCBI Taxonomy" id="360622"/>
    <lineage>
        <taxon>Eukaryota</taxon>
        <taxon>Viridiplantae</taxon>
        <taxon>Streptophyta</taxon>
        <taxon>Embryophyta</taxon>
        <taxon>Tracheophyta</taxon>
        <taxon>Spermatophyta</taxon>
        <taxon>Magnoliopsida</taxon>
        <taxon>eudicotyledons</taxon>
        <taxon>Gunneridae</taxon>
        <taxon>Pentapetalae</taxon>
        <taxon>asterids</taxon>
        <taxon>campanulids</taxon>
        <taxon>Apiales</taxon>
        <taxon>Apiaceae</taxon>
        <taxon>Apioideae</taxon>
        <taxon>apioid superclade</taxon>
        <taxon>Tordylieae</taxon>
        <taxon>Tordyliinae</taxon>
        <taxon>Heracleum</taxon>
    </lineage>
</organism>
<protein>
    <submittedName>
        <fullName evidence="1">Uncharacterized protein</fullName>
    </submittedName>
</protein>
<evidence type="ECO:0000313" key="2">
    <source>
        <dbReference type="Proteomes" id="UP001237642"/>
    </source>
</evidence>
<reference evidence="1" key="1">
    <citation type="submission" date="2023-02" db="EMBL/GenBank/DDBJ databases">
        <title>Genome of toxic invasive species Heracleum sosnowskyi carries increased number of genes despite the absence of recent whole-genome duplications.</title>
        <authorList>
            <person name="Schelkunov M."/>
            <person name="Shtratnikova V."/>
            <person name="Makarenko M."/>
            <person name="Klepikova A."/>
            <person name="Omelchenko D."/>
            <person name="Novikova G."/>
            <person name="Obukhova E."/>
            <person name="Bogdanov V."/>
            <person name="Penin A."/>
            <person name="Logacheva M."/>
        </authorList>
    </citation>
    <scope>NUCLEOTIDE SEQUENCE</scope>
    <source>
        <strain evidence="1">Hsosn_3</strain>
        <tissue evidence="1">Leaf</tissue>
    </source>
</reference>
<reference evidence="1" key="2">
    <citation type="submission" date="2023-05" db="EMBL/GenBank/DDBJ databases">
        <authorList>
            <person name="Schelkunov M.I."/>
        </authorList>
    </citation>
    <scope>NUCLEOTIDE SEQUENCE</scope>
    <source>
        <strain evidence="1">Hsosn_3</strain>
        <tissue evidence="1">Leaf</tissue>
    </source>
</reference>
<keyword evidence="2" id="KW-1185">Reference proteome</keyword>